<dbReference type="InterPro" id="IPR010640">
    <property type="entry name" value="Low_temperature_requirement_A"/>
</dbReference>
<keyword evidence="1" id="KW-1133">Transmembrane helix</keyword>
<keyword evidence="1" id="KW-0472">Membrane</keyword>
<feature type="transmembrane region" description="Helical" evidence="1">
    <location>
        <begin position="69"/>
        <end position="90"/>
    </location>
</feature>
<evidence type="ECO:0000256" key="1">
    <source>
        <dbReference type="SAM" id="Phobius"/>
    </source>
</evidence>
<evidence type="ECO:0000313" key="2">
    <source>
        <dbReference type="EMBL" id="KAF2214923.1"/>
    </source>
</evidence>
<feature type="transmembrane region" description="Helical" evidence="1">
    <location>
        <begin position="116"/>
        <end position="135"/>
    </location>
</feature>
<protein>
    <submittedName>
        <fullName evidence="2">Uncharacterized protein</fullName>
    </submittedName>
</protein>
<sequence>FCSLWFTWYQVGLYDVRFASDSLFERIAKAVQFLVMIGFAVVGPKYNVGGAREEAEDNQDGSTFCQKSLSIYLTISRMMLVFQYLQYIWLNRRNKQAYLPISLIAATYFEHHTYRIWYVVAILETVIATTISSIWRNISFKGTHLVQRMSLLTLIILGEGVIALASKSQRIVQSEGALQFTASTVANIFCAVLILYFIYMLYFDALVEDEHIGTIIQQVWSILHFPLHVSLVLSVEGLAQCITWRAAV</sequence>
<dbReference type="PANTHER" id="PTHR42101">
    <property type="entry name" value="CHROMOSOME 16, WHOLE GENOME SHOTGUN SEQUENCE"/>
    <property type="match status" value="1"/>
</dbReference>
<evidence type="ECO:0000313" key="3">
    <source>
        <dbReference type="Proteomes" id="UP000799539"/>
    </source>
</evidence>
<feature type="non-terminal residue" evidence="2">
    <location>
        <position position="1"/>
    </location>
</feature>
<dbReference type="Pfam" id="PF06772">
    <property type="entry name" value="LtrA"/>
    <property type="match status" value="1"/>
</dbReference>
<gene>
    <name evidence="2" type="ORF">CERZMDRAFT_19998</name>
</gene>
<reference evidence="2" key="1">
    <citation type="journal article" date="2020" name="Stud. Mycol.">
        <title>101 Dothideomycetes genomes: a test case for predicting lifestyles and emergence of pathogens.</title>
        <authorList>
            <person name="Haridas S."/>
            <person name="Albert R."/>
            <person name="Binder M."/>
            <person name="Bloem J."/>
            <person name="Labutti K."/>
            <person name="Salamov A."/>
            <person name="Andreopoulos B."/>
            <person name="Baker S."/>
            <person name="Barry K."/>
            <person name="Bills G."/>
            <person name="Bluhm B."/>
            <person name="Cannon C."/>
            <person name="Castanera R."/>
            <person name="Culley D."/>
            <person name="Daum C."/>
            <person name="Ezra D."/>
            <person name="Gonzalez J."/>
            <person name="Henrissat B."/>
            <person name="Kuo A."/>
            <person name="Liang C."/>
            <person name="Lipzen A."/>
            <person name="Lutzoni F."/>
            <person name="Magnuson J."/>
            <person name="Mondo S."/>
            <person name="Nolan M."/>
            <person name="Ohm R."/>
            <person name="Pangilinan J."/>
            <person name="Park H.-J."/>
            <person name="Ramirez L."/>
            <person name="Alfaro M."/>
            <person name="Sun H."/>
            <person name="Tritt A."/>
            <person name="Yoshinaga Y."/>
            <person name="Zwiers L.-H."/>
            <person name="Turgeon B."/>
            <person name="Goodwin S."/>
            <person name="Spatafora J."/>
            <person name="Crous P."/>
            <person name="Grigoriev I."/>
        </authorList>
    </citation>
    <scope>NUCLEOTIDE SEQUENCE</scope>
    <source>
        <strain evidence="2">SCOH1-5</strain>
    </source>
</reference>
<name>A0A6A6FNE0_9PEZI</name>
<accession>A0A6A6FNE0</accession>
<feature type="non-terminal residue" evidence="2">
    <location>
        <position position="248"/>
    </location>
</feature>
<dbReference type="AlphaFoldDB" id="A0A6A6FNE0"/>
<keyword evidence="1" id="KW-0812">Transmembrane</keyword>
<dbReference type="EMBL" id="ML992667">
    <property type="protein sequence ID" value="KAF2214923.1"/>
    <property type="molecule type" value="Genomic_DNA"/>
</dbReference>
<dbReference type="Proteomes" id="UP000799539">
    <property type="component" value="Unassembled WGS sequence"/>
</dbReference>
<feature type="transmembrane region" description="Helical" evidence="1">
    <location>
        <begin position="177"/>
        <end position="199"/>
    </location>
</feature>
<organism evidence="2 3">
    <name type="scientific">Cercospora zeae-maydis SCOH1-5</name>
    <dbReference type="NCBI Taxonomy" id="717836"/>
    <lineage>
        <taxon>Eukaryota</taxon>
        <taxon>Fungi</taxon>
        <taxon>Dikarya</taxon>
        <taxon>Ascomycota</taxon>
        <taxon>Pezizomycotina</taxon>
        <taxon>Dothideomycetes</taxon>
        <taxon>Dothideomycetidae</taxon>
        <taxon>Mycosphaerellales</taxon>
        <taxon>Mycosphaerellaceae</taxon>
        <taxon>Cercospora</taxon>
    </lineage>
</organism>
<dbReference type="PANTHER" id="PTHR42101:SF1">
    <property type="entry name" value="LOW TEMPERATURE REQUIREMENT A"/>
    <property type="match status" value="1"/>
</dbReference>
<dbReference type="OrthoDB" id="3177213at2759"/>
<feature type="transmembrane region" description="Helical" evidence="1">
    <location>
        <begin position="147"/>
        <end position="165"/>
    </location>
</feature>
<keyword evidence="3" id="KW-1185">Reference proteome</keyword>
<proteinExistence type="predicted"/>